<name>A0ABU9UD30_9SPIR</name>
<evidence type="ECO:0000256" key="1">
    <source>
        <dbReference type="SAM" id="Phobius"/>
    </source>
</evidence>
<dbReference type="EMBL" id="JBCHKQ010000004">
    <property type="protein sequence ID" value="MEM5948576.1"/>
    <property type="molecule type" value="Genomic_DNA"/>
</dbReference>
<keyword evidence="3" id="KW-1185">Reference proteome</keyword>
<organism evidence="2 3">
    <name type="scientific">Rarispira pelagica</name>
    <dbReference type="NCBI Taxonomy" id="3141764"/>
    <lineage>
        <taxon>Bacteria</taxon>
        <taxon>Pseudomonadati</taxon>
        <taxon>Spirochaetota</taxon>
        <taxon>Spirochaetia</taxon>
        <taxon>Winmispirales</taxon>
        <taxon>Winmispiraceae</taxon>
        <taxon>Rarispira</taxon>
    </lineage>
</organism>
<reference evidence="2 3" key="1">
    <citation type="submission" date="2024-03" db="EMBL/GenBank/DDBJ databases">
        <title>Ignisphaera cupida sp. nov., a hyperthermophilic hydrolytic archaeon from a hot spring of Kamchatka, and proposal of Ignisphaeraceae fam. nov.</title>
        <authorList>
            <person name="Podosokorskaya O.A."/>
            <person name="Elcheninov A.G."/>
            <person name="Maltseva A.I."/>
            <person name="Zayulina K.S."/>
            <person name="Novikov A."/>
            <person name="Merkel A.Y."/>
        </authorList>
    </citation>
    <scope>NUCLEOTIDE SEQUENCE [LARGE SCALE GENOMIC DNA]</scope>
    <source>
        <strain evidence="2 3">38H-sp</strain>
    </source>
</reference>
<gene>
    <name evidence="2" type="ORF">WKV44_08460</name>
</gene>
<evidence type="ECO:0000313" key="2">
    <source>
        <dbReference type="EMBL" id="MEM5948576.1"/>
    </source>
</evidence>
<sequence length="145" mass="15847">MIQFYALSVLTNFLSGVILSQDSFSEKLGITAMFNPKVIKSKSFLFIWGILTTVTGVFKILSVVPGNGAIIIGDLLPALVGILAGVALLLMFYQEYKKSKTDSTLLDDETTETLNLVIIQNKTIIGIAALLVSILHFFFPTVLFL</sequence>
<dbReference type="Proteomes" id="UP001466331">
    <property type="component" value="Unassembled WGS sequence"/>
</dbReference>
<keyword evidence="1" id="KW-0472">Membrane</keyword>
<proteinExistence type="predicted"/>
<feature type="transmembrane region" description="Helical" evidence="1">
    <location>
        <begin position="43"/>
        <end position="64"/>
    </location>
</feature>
<feature type="transmembrane region" description="Helical" evidence="1">
    <location>
        <begin position="124"/>
        <end position="144"/>
    </location>
</feature>
<keyword evidence="1" id="KW-1133">Transmembrane helix</keyword>
<keyword evidence="1" id="KW-0812">Transmembrane</keyword>
<dbReference type="RefSeq" id="WP_420070027.1">
    <property type="nucleotide sequence ID" value="NZ_JBCHKQ010000004.1"/>
</dbReference>
<accession>A0ABU9UD30</accession>
<evidence type="ECO:0000313" key="3">
    <source>
        <dbReference type="Proteomes" id="UP001466331"/>
    </source>
</evidence>
<protein>
    <submittedName>
        <fullName evidence="2">Uncharacterized protein</fullName>
    </submittedName>
</protein>
<comment type="caution">
    <text evidence="2">The sequence shown here is derived from an EMBL/GenBank/DDBJ whole genome shotgun (WGS) entry which is preliminary data.</text>
</comment>
<feature type="transmembrane region" description="Helical" evidence="1">
    <location>
        <begin position="70"/>
        <end position="93"/>
    </location>
</feature>